<evidence type="ECO:0000259" key="1">
    <source>
        <dbReference type="Pfam" id="PF20150"/>
    </source>
</evidence>
<keyword evidence="3" id="KW-1185">Reference proteome</keyword>
<dbReference type="InterPro" id="IPR045518">
    <property type="entry name" value="2EXR"/>
</dbReference>
<evidence type="ECO:0000313" key="3">
    <source>
        <dbReference type="Proteomes" id="UP000178129"/>
    </source>
</evidence>
<dbReference type="EMBL" id="FJUW01000007">
    <property type="protein sequence ID" value="CZS93655.1"/>
    <property type="molecule type" value="Genomic_DNA"/>
</dbReference>
<reference evidence="3" key="1">
    <citation type="submission" date="2016-03" db="EMBL/GenBank/DDBJ databases">
        <authorList>
            <person name="Ploux O."/>
        </authorList>
    </citation>
    <scope>NUCLEOTIDE SEQUENCE [LARGE SCALE GENOMIC DNA]</scope>
    <source>
        <strain evidence="3">UK7</strain>
    </source>
</reference>
<organism evidence="2 3">
    <name type="scientific">Rhynchosporium graminicola</name>
    <dbReference type="NCBI Taxonomy" id="2792576"/>
    <lineage>
        <taxon>Eukaryota</taxon>
        <taxon>Fungi</taxon>
        <taxon>Dikarya</taxon>
        <taxon>Ascomycota</taxon>
        <taxon>Pezizomycotina</taxon>
        <taxon>Leotiomycetes</taxon>
        <taxon>Helotiales</taxon>
        <taxon>Ploettnerulaceae</taxon>
        <taxon>Rhynchosporium</taxon>
    </lineage>
</organism>
<sequence>MKSAGLYLISSTTVVPEEMGSSHFSLFTRLPAELRYLIWRFAIPGPRVISIKPAVRNTHGFIIASEVKTAKFKAVTSVPAMLHAAHESRTVALKYYDIAFEEHPKIPTMFFSYDQDYLHLNIYSFVPLFTGIIMSEESSLHKVRNIMMCPVYRTSYSVLDAKLSRVFKSLKRLIIPHTHSYGDVRRVRTEHAGKHYFKELRKDHGVAIPGVDVEYKTIMIMSWGILVGD</sequence>
<dbReference type="InParanoid" id="A0A1E1K6F5"/>
<evidence type="ECO:0000313" key="2">
    <source>
        <dbReference type="EMBL" id="CZS93655.1"/>
    </source>
</evidence>
<proteinExistence type="predicted"/>
<dbReference type="Pfam" id="PF20150">
    <property type="entry name" value="2EXR"/>
    <property type="match status" value="1"/>
</dbReference>
<comment type="caution">
    <text evidence="2">The sequence shown here is derived from an EMBL/GenBank/DDBJ whole genome shotgun (WGS) entry which is preliminary data.</text>
</comment>
<protein>
    <recommendedName>
        <fullName evidence="1">2EXR domain-containing protein</fullName>
    </recommendedName>
</protein>
<gene>
    <name evidence="2" type="ORF">RCO7_09478</name>
</gene>
<dbReference type="PANTHER" id="PTHR35910">
    <property type="entry name" value="2EXR DOMAIN-CONTAINING PROTEIN"/>
    <property type="match status" value="1"/>
</dbReference>
<accession>A0A1E1K6F5</accession>
<dbReference type="AlphaFoldDB" id="A0A1E1K6F5"/>
<feature type="domain" description="2EXR" evidence="1">
    <location>
        <begin position="24"/>
        <end position="118"/>
    </location>
</feature>
<name>A0A1E1K6F5_9HELO</name>
<dbReference type="Proteomes" id="UP000178129">
    <property type="component" value="Unassembled WGS sequence"/>
</dbReference>
<dbReference type="PANTHER" id="PTHR35910:SF6">
    <property type="entry name" value="2EXR DOMAIN-CONTAINING PROTEIN"/>
    <property type="match status" value="1"/>
</dbReference>